<dbReference type="OrthoDB" id="7786752at2759"/>
<dbReference type="Proteomes" id="UP001107558">
    <property type="component" value="Chromosome 2"/>
</dbReference>
<gene>
    <name evidence="1" type="ORF">PVAND_008409</name>
</gene>
<keyword evidence="2" id="KW-1185">Reference proteome</keyword>
<dbReference type="AlphaFoldDB" id="A0A9J6CA42"/>
<name>A0A9J6CA42_POLVA</name>
<dbReference type="EMBL" id="JADBJN010000002">
    <property type="protein sequence ID" value="KAG5678765.1"/>
    <property type="molecule type" value="Genomic_DNA"/>
</dbReference>
<accession>A0A9J6CA42</accession>
<sequence>MTLRDEVCRSYSRGKVKNVLYNDRCGYAIVFYDPIFDLDTKIAPLKMADLPYTIPLDRKQLSKLKPAGRPMNADEVRRVVKPGECEAAKDFIQRKIIERKMDEIRDACYNITKCYEKAEKFDLKRREVISPRMKLKFRGKTSDEICDVLVDDVMQNVDYVYEKQIEEKGKTQKKLALAALRRAARAPKPVTKIHLIEPKLVVVKEEEKEIEEKPAIKKEQSITKELLTTELSKSEKKFEQLPLEKDFYPTPPRGGLESYNKFKRHHDEVMSQRAADALLFETMYGRQLRRLKREIRRLREDYS</sequence>
<organism evidence="1 2">
    <name type="scientific">Polypedilum vanderplanki</name>
    <name type="common">Sleeping chironomid midge</name>
    <dbReference type="NCBI Taxonomy" id="319348"/>
    <lineage>
        <taxon>Eukaryota</taxon>
        <taxon>Metazoa</taxon>
        <taxon>Ecdysozoa</taxon>
        <taxon>Arthropoda</taxon>
        <taxon>Hexapoda</taxon>
        <taxon>Insecta</taxon>
        <taxon>Pterygota</taxon>
        <taxon>Neoptera</taxon>
        <taxon>Endopterygota</taxon>
        <taxon>Diptera</taxon>
        <taxon>Nematocera</taxon>
        <taxon>Chironomoidea</taxon>
        <taxon>Chironomidae</taxon>
        <taxon>Chironominae</taxon>
        <taxon>Polypedilum</taxon>
        <taxon>Polypedilum</taxon>
    </lineage>
</organism>
<protein>
    <submittedName>
        <fullName evidence="1">Uncharacterized protein</fullName>
    </submittedName>
</protein>
<reference evidence="1" key="1">
    <citation type="submission" date="2021-03" db="EMBL/GenBank/DDBJ databases">
        <title>Chromosome level genome of the anhydrobiotic midge Polypedilum vanderplanki.</title>
        <authorList>
            <person name="Yoshida Y."/>
            <person name="Kikawada T."/>
            <person name="Gusev O."/>
        </authorList>
    </citation>
    <scope>NUCLEOTIDE SEQUENCE</scope>
    <source>
        <strain evidence="1">NIAS01</strain>
        <tissue evidence="1">Whole body or cell culture</tissue>
    </source>
</reference>
<evidence type="ECO:0000313" key="2">
    <source>
        <dbReference type="Proteomes" id="UP001107558"/>
    </source>
</evidence>
<evidence type="ECO:0000313" key="1">
    <source>
        <dbReference type="EMBL" id="KAG5678765.1"/>
    </source>
</evidence>
<comment type="caution">
    <text evidence="1">The sequence shown here is derived from an EMBL/GenBank/DDBJ whole genome shotgun (WGS) entry which is preliminary data.</text>
</comment>
<proteinExistence type="predicted"/>